<accession>C4V969</accession>
<keyword evidence="1" id="KW-0812">Transmembrane</keyword>
<dbReference type="EMBL" id="ACOL01000090">
    <property type="protein sequence ID" value="EEQ82236.1"/>
    <property type="molecule type" value="Genomic_DNA"/>
</dbReference>
<keyword evidence="1" id="KW-1133">Transmembrane helix</keyword>
<name>C4V969_VAIC1</name>
<dbReference type="VEuPathDB" id="MicrosporidiaDB:NCER_101085"/>
<sequence>MSSKRRIYILSMCSVLLTVFIFILLRYTSIFGSCFNAFHKISLKDTVLGKFDTDIAFNEYSKAIQTPEFTKEEFVFMAKSYYCISKIPRKVLVNYFLNVYNEFLLNSSIVKSPEKVKFLMPILTETWQVAFNFIFSNFIAKIYANFVTNIMNKFNTPRNSNDLLMIKLLQKYIGTLDTSFNSLLEDDLKSKLTERKLKKESLMLSYIEEALIEIIPKSKEFK</sequence>
<keyword evidence="1" id="KW-0472">Membrane</keyword>
<gene>
    <name evidence="2" type="ORF">NCER_101085</name>
</gene>
<dbReference type="KEGG" id="nce:NCER_101085"/>
<feature type="transmembrane region" description="Helical" evidence="1">
    <location>
        <begin position="7"/>
        <end position="27"/>
    </location>
</feature>
<evidence type="ECO:0000313" key="3">
    <source>
        <dbReference type="Proteomes" id="UP000009082"/>
    </source>
</evidence>
<protein>
    <submittedName>
        <fullName evidence="2">Uncharacterized protein</fullName>
    </submittedName>
</protein>
<dbReference type="AlphaFoldDB" id="C4V969"/>
<dbReference type="InParanoid" id="C4V969"/>
<evidence type="ECO:0000256" key="1">
    <source>
        <dbReference type="SAM" id="Phobius"/>
    </source>
</evidence>
<proteinExistence type="predicted"/>
<dbReference type="HOGENOM" id="CLU_1418299_0_0_1"/>
<organism evidence="3">
    <name type="scientific">Vairimorpha ceranae (strain BRL01)</name>
    <name type="common">Microsporidian parasite</name>
    <name type="synonym">Nosema ceranae</name>
    <dbReference type="NCBI Taxonomy" id="578460"/>
    <lineage>
        <taxon>Eukaryota</taxon>
        <taxon>Fungi</taxon>
        <taxon>Fungi incertae sedis</taxon>
        <taxon>Microsporidia</taxon>
        <taxon>Nosematidae</taxon>
        <taxon>Vairimorpha</taxon>
    </lineage>
</organism>
<reference evidence="3" key="1">
    <citation type="journal article" date="2009" name="PLoS Pathog.">
        <title>Genomic analyses of the microsporidian Nosema ceranae, an emergent pathogen of honey bees.</title>
        <authorList>
            <person name="Cornman R.S."/>
            <person name="Chen Y.P."/>
            <person name="Schatz M.C."/>
            <person name="Street C."/>
            <person name="Zhao Y."/>
            <person name="Desany B."/>
            <person name="Egholm M."/>
            <person name="Hutchison S."/>
            <person name="Pettis J.S."/>
            <person name="Lipkin W.I."/>
            <person name="Evans J.D."/>
        </authorList>
    </citation>
    <scope>NUCLEOTIDE SEQUENCE [LARGE SCALE GENOMIC DNA]</scope>
    <source>
        <strain evidence="3">BRL01</strain>
    </source>
</reference>
<dbReference type="Proteomes" id="UP000009082">
    <property type="component" value="Unassembled WGS sequence"/>
</dbReference>
<evidence type="ECO:0000313" key="2">
    <source>
        <dbReference type="EMBL" id="EEQ82236.1"/>
    </source>
</evidence>